<dbReference type="SUPFAM" id="SSF54695">
    <property type="entry name" value="POZ domain"/>
    <property type="match status" value="1"/>
</dbReference>
<evidence type="ECO:0000313" key="3">
    <source>
        <dbReference type="Proteomes" id="UP000014500"/>
    </source>
</evidence>
<sequence>MEGQDVGILTNLYNSRNVETSEIVLECRDGNVIVHRNLITAGSDYFHAMFNHPNIENDSSMVSFDDTTVQVMNIVKKFVYGQELPTKVEITDDLIQETIIAADRMQIRGLFQRYWILFTTPITVDNFLNVWEMAEMFHQAETIENIRMFIFKNTKIILETGIVSIITLTQLKSVVECDLNRLTTNNLVDFVNFLMIWATSATTGEKTQRIQDVYTLIMKCNIVKRLPDQFLRSFLETNQLVIKSASINFLFSREATSRWLTVTKPEIRIFAFEITSGFRMLNNINRNTWVPIMPIDTRLENWFPAVSRTGALFYFNFSQNDKSKTRFVAFDANTGETYTQTQDSTMNILSSETANRKEIFFRRTNSSYSCFNFDLKKWRSVSFRNYINDCKCMLLATDKKYFFDVDERHIKIIDTRILKTYVTKQKLPGNWLTVKCKSLNRKSPRKLIFFQRCPSCLLVYETEKDSWSILLTPDITSDVFMYVSYDEDCLIFERTVSAYNVYSLKTMRKVVECIIPNNVGTSRFHIDVNVKMHSLGDA</sequence>
<reference evidence="2" key="2">
    <citation type="submission" date="2015-02" db="UniProtKB">
        <authorList>
            <consortium name="EnsemblMetazoa"/>
        </authorList>
    </citation>
    <scope>IDENTIFICATION</scope>
</reference>
<proteinExistence type="predicted"/>
<dbReference type="PhylomeDB" id="T1J062"/>
<dbReference type="PANTHER" id="PTHR45632">
    <property type="entry name" value="LD33804P"/>
    <property type="match status" value="1"/>
</dbReference>
<dbReference type="HOGENOM" id="CLU_505877_0_0_1"/>
<dbReference type="AlphaFoldDB" id="T1J062"/>
<evidence type="ECO:0000259" key="1">
    <source>
        <dbReference type="PROSITE" id="PS50097"/>
    </source>
</evidence>
<dbReference type="CDD" id="cd18186">
    <property type="entry name" value="BTB_POZ_ZBTB_KLHL-like"/>
    <property type="match status" value="1"/>
</dbReference>
<dbReference type="Gene3D" id="1.25.40.420">
    <property type="match status" value="1"/>
</dbReference>
<keyword evidence="3" id="KW-1185">Reference proteome</keyword>
<reference evidence="3" key="1">
    <citation type="submission" date="2011-05" db="EMBL/GenBank/DDBJ databases">
        <authorList>
            <person name="Richards S.R."/>
            <person name="Qu J."/>
            <person name="Jiang H."/>
            <person name="Jhangiani S.N."/>
            <person name="Agravi P."/>
            <person name="Goodspeed R."/>
            <person name="Gross S."/>
            <person name="Mandapat C."/>
            <person name="Jackson L."/>
            <person name="Mathew T."/>
            <person name="Pu L."/>
            <person name="Thornton R."/>
            <person name="Saada N."/>
            <person name="Wilczek-Boney K.B."/>
            <person name="Lee S."/>
            <person name="Kovar C."/>
            <person name="Wu Y."/>
            <person name="Scherer S.E."/>
            <person name="Worley K.C."/>
            <person name="Muzny D.M."/>
            <person name="Gibbs R."/>
        </authorList>
    </citation>
    <scope>NUCLEOTIDE SEQUENCE</scope>
    <source>
        <strain evidence="3">Brora</strain>
    </source>
</reference>
<protein>
    <recommendedName>
        <fullName evidence="1">BTB domain-containing protein</fullName>
    </recommendedName>
</protein>
<organism evidence="2 3">
    <name type="scientific">Strigamia maritima</name>
    <name type="common">European centipede</name>
    <name type="synonym">Geophilus maritimus</name>
    <dbReference type="NCBI Taxonomy" id="126957"/>
    <lineage>
        <taxon>Eukaryota</taxon>
        <taxon>Metazoa</taxon>
        <taxon>Ecdysozoa</taxon>
        <taxon>Arthropoda</taxon>
        <taxon>Myriapoda</taxon>
        <taxon>Chilopoda</taxon>
        <taxon>Pleurostigmophora</taxon>
        <taxon>Geophilomorpha</taxon>
        <taxon>Linotaeniidae</taxon>
        <taxon>Strigamia</taxon>
    </lineage>
</organism>
<dbReference type="EnsemblMetazoa" id="SMAR006902-RA">
    <property type="protein sequence ID" value="SMAR006902-PA"/>
    <property type="gene ID" value="SMAR006902"/>
</dbReference>
<dbReference type="InterPro" id="IPR011333">
    <property type="entry name" value="SKP1/BTB/POZ_sf"/>
</dbReference>
<dbReference type="Pfam" id="PF00651">
    <property type="entry name" value="BTB"/>
    <property type="match status" value="1"/>
</dbReference>
<dbReference type="PROSITE" id="PS50097">
    <property type="entry name" value="BTB"/>
    <property type="match status" value="1"/>
</dbReference>
<dbReference type="InterPro" id="IPR000210">
    <property type="entry name" value="BTB/POZ_dom"/>
</dbReference>
<dbReference type="STRING" id="126957.T1J062"/>
<dbReference type="Proteomes" id="UP000014500">
    <property type="component" value="Unassembled WGS sequence"/>
</dbReference>
<dbReference type="Gene3D" id="3.30.710.10">
    <property type="entry name" value="Potassium Channel Kv1.1, Chain A"/>
    <property type="match status" value="1"/>
</dbReference>
<evidence type="ECO:0000313" key="2">
    <source>
        <dbReference type="EnsemblMetazoa" id="SMAR006902-PA"/>
    </source>
</evidence>
<name>T1J062_STRMM</name>
<dbReference type="EMBL" id="JH431734">
    <property type="status" value="NOT_ANNOTATED_CDS"/>
    <property type="molecule type" value="Genomic_DNA"/>
</dbReference>
<accession>T1J062</accession>
<feature type="domain" description="BTB" evidence="1">
    <location>
        <begin position="21"/>
        <end position="88"/>
    </location>
</feature>